<sequence>MLPVAVLLLALLTVWVVVFSRENGSAGAEDMVAATATPTGEPEELVEAWDAPPVRAGADESDRRATRLWAHDSTVTLVSTAGVTGYDTVDGVPRWQVDPPMGGTRPCAASDATNSAGVGAVLYRAEGAASPDATPAADCSVLAVIDTTTGALLWSERFERPVVAADATVTVGEEAVTVGLEATGAVEGFHRFAVGTGEPLAFPAPPEDGGIPLCQGGREPLSATHVGSRVAVLTRCGGADDPGGERELSVYHADTGALEWTHPVTDPALGLSGILAGDPVLLFQGDDLVAYAETGEEAWRLPRDRVRPEMAAVTGEVLFTRESDTSFAGYDLATGERRWSAELPSATQLFGVDGDGRPLLAHPVNDDGLRLFRLDAPDGAESPAGRVPLDPERSSDEVTVAFDGHQLYTLTPVTREGSEGLRLAAYER</sequence>
<dbReference type="InterPro" id="IPR015943">
    <property type="entry name" value="WD40/YVTN_repeat-like_dom_sf"/>
</dbReference>
<protein>
    <recommendedName>
        <fullName evidence="1">Pyrrolo-quinoline quinone repeat domain-containing protein</fullName>
    </recommendedName>
</protein>
<evidence type="ECO:0000313" key="4">
    <source>
        <dbReference type="Proteomes" id="UP000268652"/>
    </source>
</evidence>
<reference evidence="4 5" key="1">
    <citation type="submission" date="2018-09" db="EMBL/GenBank/DDBJ databases">
        <title>Streptomyces sp. nov. DS1-2, an endophytic actinomycete isolated from roots of Dendrobium scabrilingue.</title>
        <authorList>
            <person name="Kuncharoen N."/>
            <person name="Kudo T."/>
            <person name="Ohkuma M."/>
            <person name="Yuki M."/>
            <person name="Tanasupawat S."/>
        </authorList>
    </citation>
    <scope>NUCLEOTIDE SEQUENCE [LARGE SCALE GENOMIC DNA]</scope>
    <source>
        <strain evidence="2 5">AZ1-7</strain>
        <strain evidence="3 4">DS1-2</strain>
    </source>
</reference>
<dbReference type="EMBL" id="RBDX01000003">
    <property type="protein sequence ID" value="RKN11604.1"/>
    <property type="molecule type" value="Genomic_DNA"/>
</dbReference>
<dbReference type="SUPFAM" id="SSF50998">
    <property type="entry name" value="Quinoprotein alcohol dehydrogenase-like"/>
    <property type="match status" value="1"/>
</dbReference>
<organism evidence="2 5">
    <name type="scientific">Streptomyces radicis</name>
    <dbReference type="NCBI Taxonomy" id="1750517"/>
    <lineage>
        <taxon>Bacteria</taxon>
        <taxon>Bacillati</taxon>
        <taxon>Actinomycetota</taxon>
        <taxon>Actinomycetes</taxon>
        <taxon>Kitasatosporales</taxon>
        <taxon>Streptomycetaceae</taxon>
        <taxon>Streptomyces</taxon>
    </lineage>
</organism>
<keyword evidence="4" id="KW-1185">Reference proteome</keyword>
<evidence type="ECO:0000313" key="3">
    <source>
        <dbReference type="EMBL" id="RKN26377.1"/>
    </source>
</evidence>
<evidence type="ECO:0000259" key="1">
    <source>
        <dbReference type="Pfam" id="PF13360"/>
    </source>
</evidence>
<dbReference type="Proteomes" id="UP000268652">
    <property type="component" value="Unassembled WGS sequence"/>
</dbReference>
<dbReference type="Gene3D" id="2.130.10.10">
    <property type="entry name" value="YVTN repeat-like/Quinoprotein amine dehydrogenase"/>
    <property type="match status" value="1"/>
</dbReference>
<comment type="caution">
    <text evidence="2">The sequence shown here is derived from an EMBL/GenBank/DDBJ whole genome shotgun (WGS) entry which is preliminary data.</text>
</comment>
<accession>A0A3A9WQ29</accession>
<dbReference type="InterPro" id="IPR011047">
    <property type="entry name" value="Quinoprotein_ADH-like_sf"/>
</dbReference>
<feature type="domain" description="Pyrrolo-quinoline quinone repeat" evidence="1">
    <location>
        <begin position="141"/>
        <end position="348"/>
    </location>
</feature>
<proteinExistence type="predicted"/>
<dbReference type="Proteomes" id="UP000275024">
    <property type="component" value="Unassembled WGS sequence"/>
</dbReference>
<evidence type="ECO:0000313" key="5">
    <source>
        <dbReference type="Proteomes" id="UP000275024"/>
    </source>
</evidence>
<gene>
    <name evidence="3" type="ORF">D7318_02930</name>
    <name evidence="2" type="ORF">D7319_06730</name>
</gene>
<dbReference type="Pfam" id="PF13360">
    <property type="entry name" value="PQQ_2"/>
    <property type="match status" value="1"/>
</dbReference>
<name>A0A3A9WQ29_9ACTN</name>
<dbReference type="AlphaFoldDB" id="A0A3A9WQ29"/>
<evidence type="ECO:0000313" key="2">
    <source>
        <dbReference type="EMBL" id="RKN11604.1"/>
    </source>
</evidence>
<dbReference type="EMBL" id="RBDY01000002">
    <property type="protein sequence ID" value="RKN26377.1"/>
    <property type="molecule type" value="Genomic_DNA"/>
</dbReference>
<dbReference type="InterPro" id="IPR002372">
    <property type="entry name" value="PQQ_rpt_dom"/>
</dbReference>